<dbReference type="PROSITE" id="PS51257">
    <property type="entry name" value="PROKAR_LIPOPROTEIN"/>
    <property type="match status" value="1"/>
</dbReference>
<evidence type="ECO:0000313" key="3">
    <source>
        <dbReference type="Proteomes" id="UP001204376"/>
    </source>
</evidence>
<name>A0ABT1SYX9_9SPHI</name>
<organism evidence="2 3">
    <name type="scientific">Mucilaginibacter aquariorum</name>
    <dbReference type="NCBI Taxonomy" id="2967225"/>
    <lineage>
        <taxon>Bacteria</taxon>
        <taxon>Pseudomonadati</taxon>
        <taxon>Bacteroidota</taxon>
        <taxon>Sphingobacteriia</taxon>
        <taxon>Sphingobacteriales</taxon>
        <taxon>Sphingobacteriaceae</taxon>
        <taxon>Mucilaginibacter</taxon>
    </lineage>
</organism>
<gene>
    <name evidence="2" type="ORF">NPE20_06225</name>
</gene>
<evidence type="ECO:0000256" key="1">
    <source>
        <dbReference type="SAM" id="SignalP"/>
    </source>
</evidence>
<evidence type="ECO:0000313" key="2">
    <source>
        <dbReference type="EMBL" id="MCQ6957542.1"/>
    </source>
</evidence>
<feature type="chain" id="PRO_5047332682" description="Lipoprotein" evidence="1">
    <location>
        <begin position="21"/>
        <end position="145"/>
    </location>
</feature>
<feature type="signal peptide" evidence="1">
    <location>
        <begin position="1"/>
        <end position="20"/>
    </location>
</feature>
<protein>
    <recommendedName>
        <fullName evidence="4">Lipoprotein</fullName>
    </recommendedName>
</protein>
<dbReference type="EMBL" id="JANHOH010000001">
    <property type="protein sequence ID" value="MCQ6957542.1"/>
    <property type="molecule type" value="Genomic_DNA"/>
</dbReference>
<proteinExistence type="predicted"/>
<comment type="caution">
    <text evidence="2">The sequence shown here is derived from an EMBL/GenBank/DDBJ whole genome shotgun (WGS) entry which is preliminary data.</text>
</comment>
<keyword evidence="3" id="KW-1185">Reference proteome</keyword>
<reference evidence="2 3" key="1">
    <citation type="submission" date="2022-07" db="EMBL/GenBank/DDBJ databases">
        <title>Mucilaginibacter sp. JC4.</title>
        <authorList>
            <person name="Le V."/>
            <person name="Ko S.-R."/>
            <person name="Ahn C.-Y."/>
            <person name="Oh H.-M."/>
        </authorList>
    </citation>
    <scope>NUCLEOTIDE SEQUENCE [LARGE SCALE GENOMIC DNA]</scope>
    <source>
        <strain evidence="2 3">JC4</strain>
    </source>
</reference>
<accession>A0ABT1SYX9</accession>
<evidence type="ECO:0008006" key="4">
    <source>
        <dbReference type="Google" id="ProtNLM"/>
    </source>
</evidence>
<sequence>MKAMMILMLAILMLAGCHTAGGNFLETGDQDLNVQIGRLQPTGSPGENADRNFKIKLVPKGEAILTAKKNETALMFAMDSCFSLKQSGRQIYPAMVQQVPNGVKGTYEYLVIFPTVSLRLKDSVEFRYQDKNISKKSYTLNLLVQ</sequence>
<keyword evidence="1" id="KW-0732">Signal</keyword>
<dbReference type="Proteomes" id="UP001204376">
    <property type="component" value="Unassembled WGS sequence"/>
</dbReference>